<reference evidence="3 4" key="1">
    <citation type="submission" date="2016-04" db="EMBL/GenBank/DDBJ databases">
        <title>A degradative enzymes factory behind the ericoid mycorrhizal symbiosis.</title>
        <authorList>
            <consortium name="DOE Joint Genome Institute"/>
            <person name="Martino E."/>
            <person name="Morin E."/>
            <person name="Grelet G."/>
            <person name="Kuo A."/>
            <person name="Kohler A."/>
            <person name="Daghino S."/>
            <person name="Barry K."/>
            <person name="Choi C."/>
            <person name="Cichocki N."/>
            <person name="Clum A."/>
            <person name="Copeland A."/>
            <person name="Hainaut M."/>
            <person name="Haridas S."/>
            <person name="Labutti K."/>
            <person name="Lindquist E."/>
            <person name="Lipzen A."/>
            <person name="Khouja H.-R."/>
            <person name="Murat C."/>
            <person name="Ohm R."/>
            <person name="Olson A."/>
            <person name="Spatafora J."/>
            <person name="Veneault-Fourrey C."/>
            <person name="Henrissat B."/>
            <person name="Grigoriev I."/>
            <person name="Martin F."/>
            <person name="Perotto S."/>
        </authorList>
    </citation>
    <scope>NUCLEOTIDE SEQUENCE [LARGE SCALE GENOMIC DNA]</scope>
    <source>
        <strain evidence="3 4">E</strain>
    </source>
</reference>
<protein>
    <submittedName>
        <fullName evidence="3">Uncharacterized protein</fullName>
    </submittedName>
</protein>
<feature type="coiled-coil region" evidence="1">
    <location>
        <begin position="319"/>
        <end position="378"/>
    </location>
</feature>
<dbReference type="EMBL" id="KZ613856">
    <property type="protein sequence ID" value="PMD55019.1"/>
    <property type="molecule type" value="Genomic_DNA"/>
</dbReference>
<organism evidence="3 4">
    <name type="scientific">Hyaloscypha bicolor E</name>
    <dbReference type="NCBI Taxonomy" id="1095630"/>
    <lineage>
        <taxon>Eukaryota</taxon>
        <taxon>Fungi</taxon>
        <taxon>Dikarya</taxon>
        <taxon>Ascomycota</taxon>
        <taxon>Pezizomycotina</taxon>
        <taxon>Leotiomycetes</taxon>
        <taxon>Helotiales</taxon>
        <taxon>Hyaloscyphaceae</taxon>
        <taxon>Hyaloscypha</taxon>
        <taxon>Hyaloscypha bicolor</taxon>
    </lineage>
</organism>
<gene>
    <name evidence="3" type="ORF">K444DRAFT_666931</name>
</gene>
<keyword evidence="1" id="KW-0175">Coiled coil</keyword>
<dbReference type="RefSeq" id="XP_024731923.1">
    <property type="nucleotide sequence ID" value="XM_024887242.1"/>
</dbReference>
<proteinExistence type="predicted"/>
<keyword evidence="4" id="KW-1185">Reference proteome</keyword>
<evidence type="ECO:0000313" key="4">
    <source>
        <dbReference type="Proteomes" id="UP000235371"/>
    </source>
</evidence>
<dbReference type="AlphaFoldDB" id="A0A2J6SW75"/>
<evidence type="ECO:0000256" key="2">
    <source>
        <dbReference type="SAM" id="MobiDB-lite"/>
    </source>
</evidence>
<feature type="compositionally biased region" description="Basic residues" evidence="2">
    <location>
        <begin position="151"/>
        <end position="166"/>
    </location>
</feature>
<feature type="region of interest" description="Disordered" evidence="2">
    <location>
        <begin position="131"/>
        <end position="187"/>
    </location>
</feature>
<sequence>MSSDTTMSDSDLDKKMVYLAYRDIFKDKLAKLRKRNKVRNVVEKHKDHLHHKQLADSMDLEKTCRILGDLLAARLFESDSAAEATFPTLFSPRELGYDTALIVKCVENSVEGSCGRRDRTNPDAPPFLEILRSPDTRMPNGASPESAPTVRQHRIDRKSGRIRKPTRATTKPTGPILQVGEGKEAAPKEVFREGREKGKKGLKRTRDSDIIPTNPTYLPFRLQHLILTQTQRLLEECCYNFAKKWFPSMLEANGWDAPEAVELTRWWKSRNRAISIRNCAVHRRPRIPVKRVGEMVRDAWLLSQALQDDLRAAQLLHWHKELETLVAHLQLRINSQREAVEAELRNIHNAKVEMEERLAELESRASQLTQSLEAEGRTHRPIDTEALRSLEEALRRPAVAKPLPITAQDQVRQWIENSVGMIINRKHAGATKRLAIKVKPPGPDSRDQPLLHAPVLATNALYDSYESSYGYMGVRDTFHKRQKCAREADETEQETFQGSAQDSHVTSISMTLRRTAVQAQESFRLTPFMRTGATNETARHVRPSAGQLHPSTQHPLYPVSIDDDKSTDYGSVPADYEWE</sequence>
<dbReference type="Proteomes" id="UP000235371">
    <property type="component" value="Unassembled WGS sequence"/>
</dbReference>
<name>A0A2J6SW75_9HELO</name>
<dbReference type="GeneID" id="36595318"/>
<feature type="compositionally biased region" description="Polar residues" evidence="2">
    <location>
        <begin position="494"/>
        <end position="504"/>
    </location>
</feature>
<accession>A0A2J6SW75</accession>
<dbReference type="InParanoid" id="A0A2J6SW75"/>
<evidence type="ECO:0000256" key="1">
    <source>
        <dbReference type="SAM" id="Coils"/>
    </source>
</evidence>
<feature type="region of interest" description="Disordered" evidence="2">
    <location>
        <begin position="537"/>
        <end position="579"/>
    </location>
</feature>
<evidence type="ECO:0000313" key="3">
    <source>
        <dbReference type="EMBL" id="PMD55019.1"/>
    </source>
</evidence>
<feature type="region of interest" description="Disordered" evidence="2">
    <location>
        <begin position="485"/>
        <end position="504"/>
    </location>
</feature>
<dbReference type="OrthoDB" id="5324651at2759"/>